<evidence type="ECO:0000256" key="3">
    <source>
        <dbReference type="ARBA" id="ARBA00022448"/>
    </source>
</evidence>
<evidence type="ECO:0000259" key="12">
    <source>
        <dbReference type="Pfam" id="PF03264"/>
    </source>
</evidence>
<gene>
    <name evidence="13" type="primary">napC_1</name>
    <name evidence="13" type="ORF">SDC9_06807</name>
</gene>
<comment type="similarity">
    <text evidence="2">Belongs to the NapC/NirT/NrfH family.</text>
</comment>
<dbReference type="GO" id="GO:0009061">
    <property type="term" value="P:anaerobic respiration"/>
    <property type="evidence" value="ECO:0007669"/>
    <property type="project" value="TreeGrafter"/>
</dbReference>
<dbReference type="Pfam" id="PF03264">
    <property type="entry name" value="Cytochrom_NNT"/>
    <property type="match status" value="1"/>
</dbReference>
<dbReference type="InterPro" id="IPR051174">
    <property type="entry name" value="Cytochrome_c-type_ET"/>
</dbReference>
<dbReference type="GO" id="GO:0005886">
    <property type="term" value="C:plasma membrane"/>
    <property type="evidence" value="ECO:0007669"/>
    <property type="project" value="UniProtKB-SubCell"/>
</dbReference>
<dbReference type="Gene3D" id="1.10.3820.10">
    <property type="entry name" value="Di-heme elbow motif domain"/>
    <property type="match status" value="1"/>
</dbReference>
<dbReference type="GO" id="GO:0046872">
    <property type="term" value="F:metal ion binding"/>
    <property type="evidence" value="ECO:0007669"/>
    <property type="project" value="UniProtKB-KW"/>
</dbReference>
<dbReference type="PIRSF" id="PIRSF000013">
    <property type="entry name" value="4_hem_cytochrm_NapC"/>
    <property type="match status" value="1"/>
</dbReference>
<comment type="caution">
    <text evidence="13">The sequence shown here is derived from an EMBL/GenBank/DDBJ whole genome shotgun (WGS) entry which is preliminary data.</text>
</comment>
<comment type="subcellular location">
    <subcellularLocation>
        <location evidence="1">Cell membrane</location>
        <topology evidence="1">Single-pass membrane protein</topology>
    </subcellularLocation>
</comment>
<dbReference type="GO" id="GO:0019333">
    <property type="term" value="P:denitrification pathway"/>
    <property type="evidence" value="ECO:0007669"/>
    <property type="project" value="InterPro"/>
</dbReference>
<keyword evidence="5" id="KW-0349">Heme</keyword>
<dbReference type="EMBL" id="VSSQ01000014">
    <property type="protein sequence ID" value="MPL61237.1"/>
    <property type="molecule type" value="Genomic_DNA"/>
</dbReference>
<keyword evidence="6" id="KW-0812">Transmembrane</keyword>
<keyword evidence="4" id="KW-1003">Cell membrane</keyword>
<dbReference type="GO" id="GO:0020037">
    <property type="term" value="F:heme binding"/>
    <property type="evidence" value="ECO:0007669"/>
    <property type="project" value="InterPro"/>
</dbReference>
<organism evidence="13">
    <name type="scientific">bioreactor metagenome</name>
    <dbReference type="NCBI Taxonomy" id="1076179"/>
    <lineage>
        <taxon>unclassified sequences</taxon>
        <taxon>metagenomes</taxon>
        <taxon>ecological metagenomes</taxon>
    </lineage>
</organism>
<feature type="domain" description="NapC/NirT cytochrome c N-terminal" evidence="12">
    <location>
        <begin position="4"/>
        <end position="158"/>
    </location>
</feature>
<evidence type="ECO:0000256" key="7">
    <source>
        <dbReference type="ARBA" id="ARBA00022723"/>
    </source>
</evidence>
<dbReference type="InterPro" id="IPR005126">
    <property type="entry name" value="NapC/NirT_cyt_c_N"/>
</dbReference>
<dbReference type="InterPro" id="IPR024717">
    <property type="entry name" value="NapC/NirT/NrfH"/>
</dbReference>
<evidence type="ECO:0000256" key="1">
    <source>
        <dbReference type="ARBA" id="ARBA00004162"/>
    </source>
</evidence>
<keyword evidence="8" id="KW-0249">Electron transport</keyword>
<evidence type="ECO:0000256" key="4">
    <source>
        <dbReference type="ARBA" id="ARBA00022475"/>
    </source>
</evidence>
<proteinExistence type="inferred from homology"/>
<evidence type="ECO:0000256" key="10">
    <source>
        <dbReference type="ARBA" id="ARBA00023004"/>
    </source>
</evidence>
<dbReference type="SUPFAM" id="SSF48695">
    <property type="entry name" value="Multiheme cytochromes"/>
    <property type="match status" value="1"/>
</dbReference>
<protein>
    <submittedName>
        <fullName evidence="13">Cytochrome c-type protein NapC</fullName>
    </submittedName>
</protein>
<dbReference type="InterPro" id="IPR038266">
    <property type="entry name" value="NapC/NirT_cytc_sf"/>
</dbReference>
<dbReference type="PANTHER" id="PTHR30333:SF1">
    <property type="entry name" value="CYTOCHROME C-TYPE PROTEIN NAPC"/>
    <property type="match status" value="1"/>
</dbReference>
<keyword evidence="11" id="KW-0472">Membrane</keyword>
<keyword evidence="7" id="KW-0479">Metal-binding</keyword>
<dbReference type="InterPro" id="IPR036280">
    <property type="entry name" value="Multihaem_cyt_sf"/>
</dbReference>
<sequence>MVLLGIKGGLLLVGFLVSGVSLLVTSQDVFCLSCHEMRSYKEELSRSPHAKDANGKPIGCAQCHVSSSGLISLLETKVAVGINSLWTHFTSENLLLDRSVMRETARKYVADANCRSCHENLLLNASQTGPVPPKGQTAHLEYLKKNPHPGRGGCSRCHGKSPQYAAKADVKGCVSCHEKMAHRPFWVPQKCFG</sequence>
<dbReference type="GO" id="GO:0009055">
    <property type="term" value="F:electron transfer activity"/>
    <property type="evidence" value="ECO:0007669"/>
    <property type="project" value="TreeGrafter"/>
</dbReference>
<dbReference type="PANTHER" id="PTHR30333">
    <property type="entry name" value="CYTOCHROME C-TYPE PROTEIN"/>
    <property type="match status" value="1"/>
</dbReference>
<accession>A0A644T3Z3</accession>
<evidence type="ECO:0000256" key="5">
    <source>
        <dbReference type="ARBA" id="ARBA00022617"/>
    </source>
</evidence>
<evidence type="ECO:0000256" key="8">
    <source>
        <dbReference type="ARBA" id="ARBA00022982"/>
    </source>
</evidence>
<evidence type="ECO:0000256" key="11">
    <source>
        <dbReference type="ARBA" id="ARBA00023136"/>
    </source>
</evidence>
<evidence type="ECO:0000256" key="9">
    <source>
        <dbReference type="ARBA" id="ARBA00022989"/>
    </source>
</evidence>
<evidence type="ECO:0000256" key="2">
    <source>
        <dbReference type="ARBA" id="ARBA00007395"/>
    </source>
</evidence>
<dbReference type="AlphaFoldDB" id="A0A644T3Z3"/>
<name>A0A644T3Z3_9ZZZZ</name>
<keyword evidence="3" id="KW-0813">Transport</keyword>
<keyword evidence="9" id="KW-1133">Transmembrane helix</keyword>
<keyword evidence="10" id="KW-0408">Iron</keyword>
<evidence type="ECO:0000256" key="6">
    <source>
        <dbReference type="ARBA" id="ARBA00022692"/>
    </source>
</evidence>
<evidence type="ECO:0000313" key="13">
    <source>
        <dbReference type="EMBL" id="MPL61237.1"/>
    </source>
</evidence>
<reference evidence="13" key="1">
    <citation type="submission" date="2019-08" db="EMBL/GenBank/DDBJ databases">
        <authorList>
            <person name="Kucharzyk K."/>
            <person name="Murdoch R.W."/>
            <person name="Higgins S."/>
            <person name="Loffler F."/>
        </authorList>
    </citation>
    <scope>NUCLEOTIDE SEQUENCE</scope>
</reference>